<name>A0A286U450_9BACT</name>
<dbReference type="RefSeq" id="WP_096896300.1">
    <property type="nucleotide sequence ID" value="NZ_BAOS01000045.1"/>
</dbReference>
<keyword evidence="1" id="KW-0175">Coiled coil</keyword>
<feature type="coiled-coil region" evidence="1">
    <location>
        <begin position="83"/>
        <end position="110"/>
    </location>
</feature>
<dbReference type="Gene3D" id="1.10.10.10">
    <property type="entry name" value="Winged helix-like DNA-binding domain superfamily/Winged helix DNA-binding domain"/>
    <property type="match status" value="1"/>
</dbReference>
<dbReference type="InterPro" id="IPR036388">
    <property type="entry name" value="WH-like_DNA-bd_sf"/>
</dbReference>
<comment type="caution">
    <text evidence="2">The sequence shown here is derived from an EMBL/GenBank/DDBJ whole genome shotgun (WGS) entry which is preliminary data.</text>
</comment>
<dbReference type="EMBL" id="BAOS01000045">
    <property type="protein sequence ID" value="GAX62905.1"/>
    <property type="molecule type" value="Genomic_DNA"/>
</dbReference>
<keyword evidence="3" id="KW-1185">Reference proteome</keyword>
<gene>
    <name evidence="2" type="ORF">SCALIN_C45_0063</name>
</gene>
<evidence type="ECO:0000313" key="2">
    <source>
        <dbReference type="EMBL" id="GAX62905.1"/>
    </source>
</evidence>
<proteinExistence type="predicted"/>
<dbReference type="SUPFAM" id="SSF46785">
    <property type="entry name" value="Winged helix' DNA-binding domain"/>
    <property type="match status" value="1"/>
</dbReference>
<dbReference type="NCBIfam" id="TIGR04176">
    <property type="entry name" value="MarR_EPS"/>
    <property type="match status" value="1"/>
</dbReference>
<keyword evidence="2" id="KW-0808">Transferase</keyword>
<evidence type="ECO:0000256" key="1">
    <source>
        <dbReference type="SAM" id="Coils"/>
    </source>
</evidence>
<reference evidence="2 3" key="1">
    <citation type="journal article" date="2017" name="Environ. Microbiol. Rep.">
        <title>Genetic diversity of marine anaerobic ammonium-oxidizing bacteria as revealed by genomic and proteomic analyses of 'Candidatus Scalindua japonica'.</title>
        <authorList>
            <person name="Oshiki M."/>
            <person name="Mizuto K."/>
            <person name="Kimura Z."/>
            <person name="Kindaichi T."/>
            <person name="Satoh H."/>
            <person name="Okabe S."/>
        </authorList>
    </citation>
    <scope>NUCLEOTIDE SEQUENCE [LARGE SCALE GENOMIC DNA]</scope>
    <source>
        <strain evidence="3">husup-a2</strain>
    </source>
</reference>
<protein>
    <submittedName>
        <fullName evidence="2">Sugar nucleotidyltransferase</fullName>
    </submittedName>
</protein>
<accession>A0A286U450</accession>
<dbReference type="GO" id="GO:0016740">
    <property type="term" value="F:transferase activity"/>
    <property type="evidence" value="ECO:0007669"/>
    <property type="project" value="UniProtKB-KW"/>
</dbReference>
<dbReference type="InterPro" id="IPR026433">
    <property type="entry name" value="MarR_EPS"/>
</dbReference>
<dbReference type="OrthoDB" id="8537236at2"/>
<evidence type="ECO:0000313" key="3">
    <source>
        <dbReference type="Proteomes" id="UP000218542"/>
    </source>
</evidence>
<organism evidence="2 3">
    <name type="scientific">Candidatus Scalindua japonica</name>
    <dbReference type="NCBI Taxonomy" id="1284222"/>
    <lineage>
        <taxon>Bacteria</taxon>
        <taxon>Pseudomonadati</taxon>
        <taxon>Planctomycetota</taxon>
        <taxon>Candidatus Brocadiia</taxon>
        <taxon>Candidatus Brocadiales</taxon>
        <taxon>Candidatus Scalinduaceae</taxon>
        <taxon>Candidatus Scalindua</taxon>
    </lineage>
</organism>
<dbReference type="AlphaFoldDB" id="A0A286U450"/>
<dbReference type="Proteomes" id="UP000218542">
    <property type="component" value="Unassembled WGS sequence"/>
</dbReference>
<sequence>MKYLEETVKLLNHIQDNPDSTQRELVKKLDFSLGKVNYLIKTLTKRGTIKLERFKKSSKKAGYLYLLTPKGIQQKTEITRIFLKQKLNEYDRLQEEIQILSIELDNAGEKRNNNKIC</sequence>
<dbReference type="Pfam" id="PF13412">
    <property type="entry name" value="HTH_24"/>
    <property type="match status" value="1"/>
</dbReference>
<dbReference type="InterPro" id="IPR036390">
    <property type="entry name" value="WH_DNA-bd_sf"/>
</dbReference>